<dbReference type="InterPro" id="IPR013656">
    <property type="entry name" value="PAS_4"/>
</dbReference>
<dbReference type="Pfam" id="PF07568">
    <property type="entry name" value="HisKA_2"/>
    <property type="match status" value="1"/>
</dbReference>
<dbReference type="SMART" id="SM00387">
    <property type="entry name" value="HATPase_c"/>
    <property type="match status" value="1"/>
</dbReference>
<evidence type="ECO:0000256" key="3">
    <source>
        <dbReference type="ARBA" id="ARBA00022553"/>
    </source>
</evidence>
<dbReference type="Gene3D" id="3.30.450.20">
    <property type="entry name" value="PAS domain"/>
    <property type="match status" value="1"/>
</dbReference>
<evidence type="ECO:0000259" key="10">
    <source>
        <dbReference type="PROSITE" id="PS50113"/>
    </source>
</evidence>
<evidence type="ECO:0000313" key="12">
    <source>
        <dbReference type="Proteomes" id="UP000027466"/>
    </source>
</evidence>
<dbReference type="GO" id="GO:0005524">
    <property type="term" value="F:ATP binding"/>
    <property type="evidence" value="ECO:0007669"/>
    <property type="project" value="UniProtKB-KW"/>
</dbReference>
<dbReference type="PROSITE" id="PS50113">
    <property type="entry name" value="PAC"/>
    <property type="match status" value="1"/>
</dbReference>
<dbReference type="InterPro" id="IPR003018">
    <property type="entry name" value="GAF"/>
</dbReference>
<dbReference type="InterPro" id="IPR005467">
    <property type="entry name" value="His_kinase_dom"/>
</dbReference>
<dbReference type="InterPro" id="IPR035965">
    <property type="entry name" value="PAS-like_dom_sf"/>
</dbReference>
<dbReference type="STRING" id="60547.GCA_000751215_01467"/>
<evidence type="ECO:0000256" key="4">
    <source>
        <dbReference type="ARBA" id="ARBA00022679"/>
    </source>
</evidence>
<sequence length="517" mass="56359">MEPLSSEETIKSALNLSATRLRSQHELAVQFATSVLRLRSPDALMDEACHIVSKGIHSRFVKVLKYVPESNSFLLEAGVGWTPAEIGSIELAADDASPAGYAYSSGRPVLSNHLGTEHRFRTPQLLANHGIKRAINVPIRGVPETYGVLEADSADDEDFIETDIVFLEAIANVISMSRERLAAESAETSNEAFSTSVLNASTDCIQVVSVDGRIEFMNYNGLSQLEIQELTEVAETECCDMWPADQRDSVNRALQKAAGGEPVRFEGCCLTKSGKPRWWDVSVAPIHEDDGQIHRVVFALRDVTERHVNEEKLAALVSNQENQLGDSALMMKEVHHRVRNSLQLVQTLLALQANLAGDKAVAAHLQAAATRVMTVGSVHHRLYEEDGAKATDASEYLKGLVQDFAGLSPERKIVFSAPAIVVPASRLAPLGLVTAELITNALKYGRGKVSVELERVDDAVRLTVEDEGEGFPEDFPKPRGTGLGMRLVRTYAGRGSDSVAVDRSVSFSRITVTFKVT</sequence>
<evidence type="ECO:0000256" key="1">
    <source>
        <dbReference type="ARBA" id="ARBA00000085"/>
    </source>
</evidence>
<dbReference type="InterPro" id="IPR000700">
    <property type="entry name" value="PAS-assoc_C"/>
</dbReference>
<evidence type="ECO:0000256" key="8">
    <source>
        <dbReference type="ARBA" id="ARBA00023026"/>
    </source>
</evidence>
<dbReference type="InterPro" id="IPR036890">
    <property type="entry name" value="HATPase_C_sf"/>
</dbReference>
<dbReference type="SUPFAM" id="SSF55785">
    <property type="entry name" value="PYP-like sensor domain (PAS domain)"/>
    <property type="match status" value="1"/>
</dbReference>
<dbReference type="NCBIfam" id="TIGR00229">
    <property type="entry name" value="sensory_box"/>
    <property type="match status" value="1"/>
</dbReference>
<dbReference type="InterPro" id="IPR000014">
    <property type="entry name" value="PAS"/>
</dbReference>
<dbReference type="SMART" id="SM00086">
    <property type="entry name" value="PAC"/>
    <property type="match status" value="1"/>
</dbReference>
<dbReference type="CDD" id="cd00130">
    <property type="entry name" value="PAS"/>
    <property type="match status" value="1"/>
</dbReference>
<keyword evidence="4" id="KW-0808">Transferase</keyword>
<dbReference type="InterPro" id="IPR029016">
    <property type="entry name" value="GAF-like_dom_sf"/>
</dbReference>
<dbReference type="Pfam" id="PF13185">
    <property type="entry name" value="GAF_2"/>
    <property type="match status" value="1"/>
</dbReference>
<evidence type="ECO:0000259" key="9">
    <source>
        <dbReference type="PROSITE" id="PS50109"/>
    </source>
</evidence>
<dbReference type="InterPro" id="IPR011495">
    <property type="entry name" value="Sig_transdc_His_kin_sub2_dim/P"/>
</dbReference>
<dbReference type="SUPFAM" id="SSF55874">
    <property type="entry name" value="ATPase domain of HSP90 chaperone/DNA topoisomerase II/histidine kinase"/>
    <property type="match status" value="1"/>
</dbReference>
<dbReference type="Pfam" id="PF02518">
    <property type="entry name" value="HATPase_c"/>
    <property type="match status" value="1"/>
</dbReference>
<gene>
    <name evidence="11" type="ORF">BG61_26615</name>
</gene>
<dbReference type="EC" id="2.7.13.3" evidence="2"/>
<dbReference type="GO" id="GO:0004673">
    <property type="term" value="F:protein histidine kinase activity"/>
    <property type="evidence" value="ECO:0007669"/>
    <property type="project" value="UniProtKB-EC"/>
</dbReference>
<dbReference type="Pfam" id="PF08448">
    <property type="entry name" value="PAS_4"/>
    <property type="match status" value="1"/>
</dbReference>
<evidence type="ECO:0000313" key="11">
    <source>
        <dbReference type="EMBL" id="KDR40275.1"/>
    </source>
</evidence>
<feature type="domain" description="Histidine kinase" evidence="9">
    <location>
        <begin position="333"/>
        <end position="517"/>
    </location>
</feature>
<accession>A0A069PI58</accession>
<dbReference type="InterPro" id="IPR001610">
    <property type="entry name" value="PAC"/>
</dbReference>
<evidence type="ECO:0000256" key="5">
    <source>
        <dbReference type="ARBA" id="ARBA00022741"/>
    </source>
</evidence>
<proteinExistence type="predicted"/>
<keyword evidence="12" id="KW-1185">Reference proteome</keyword>
<reference evidence="11 12" key="1">
    <citation type="submission" date="2014-03" db="EMBL/GenBank/DDBJ databases">
        <title>Draft Genome Sequences of Four Burkholderia Strains.</title>
        <authorList>
            <person name="Liu X.Y."/>
            <person name="Li C.X."/>
            <person name="Xu J.H."/>
        </authorList>
    </citation>
    <scope>NUCLEOTIDE SEQUENCE [LARGE SCALE GENOMIC DNA]</scope>
    <source>
        <strain evidence="11 12">DSM 50014</strain>
    </source>
</reference>
<keyword evidence="6 11" id="KW-0418">Kinase</keyword>
<evidence type="ECO:0000256" key="6">
    <source>
        <dbReference type="ARBA" id="ARBA00022777"/>
    </source>
</evidence>
<dbReference type="PANTHER" id="PTHR41523:SF8">
    <property type="entry name" value="ETHYLENE RESPONSE SENSOR PROTEIN"/>
    <property type="match status" value="1"/>
</dbReference>
<name>A0A069PI58_9BURK</name>
<dbReference type="SUPFAM" id="SSF55781">
    <property type="entry name" value="GAF domain-like"/>
    <property type="match status" value="1"/>
</dbReference>
<protein>
    <recommendedName>
        <fullName evidence="2">histidine kinase</fullName>
        <ecNumber evidence="2">2.7.13.3</ecNumber>
    </recommendedName>
</protein>
<keyword evidence="7" id="KW-0067">ATP-binding</keyword>
<keyword evidence="3" id="KW-0597">Phosphoprotein</keyword>
<dbReference type="SMART" id="SM00065">
    <property type="entry name" value="GAF"/>
    <property type="match status" value="1"/>
</dbReference>
<evidence type="ECO:0000256" key="7">
    <source>
        <dbReference type="ARBA" id="ARBA00022840"/>
    </source>
</evidence>
<dbReference type="InterPro" id="IPR003594">
    <property type="entry name" value="HATPase_dom"/>
</dbReference>
<dbReference type="EMBL" id="JFHC01000043">
    <property type="protein sequence ID" value="KDR40275.1"/>
    <property type="molecule type" value="Genomic_DNA"/>
</dbReference>
<dbReference type="Proteomes" id="UP000027466">
    <property type="component" value="Unassembled WGS sequence"/>
</dbReference>
<comment type="caution">
    <text evidence="11">The sequence shown here is derived from an EMBL/GenBank/DDBJ whole genome shotgun (WGS) entry which is preliminary data.</text>
</comment>
<dbReference type="RefSeq" id="WP_035927878.1">
    <property type="nucleotide sequence ID" value="NZ_CADFFX010000007.1"/>
</dbReference>
<dbReference type="PANTHER" id="PTHR41523">
    <property type="entry name" value="TWO-COMPONENT SYSTEM SENSOR PROTEIN"/>
    <property type="match status" value="1"/>
</dbReference>
<comment type="catalytic activity">
    <reaction evidence="1">
        <text>ATP + protein L-histidine = ADP + protein N-phospho-L-histidine.</text>
        <dbReference type="EC" id="2.7.13.3"/>
    </reaction>
</comment>
<dbReference type="Gene3D" id="3.30.565.10">
    <property type="entry name" value="Histidine kinase-like ATPase, C-terminal domain"/>
    <property type="match status" value="1"/>
</dbReference>
<dbReference type="AlphaFoldDB" id="A0A069PI58"/>
<evidence type="ECO:0000256" key="2">
    <source>
        <dbReference type="ARBA" id="ARBA00012438"/>
    </source>
</evidence>
<keyword evidence="5" id="KW-0547">Nucleotide-binding</keyword>
<feature type="domain" description="PAC" evidence="10">
    <location>
        <begin position="263"/>
        <end position="315"/>
    </location>
</feature>
<dbReference type="Gene3D" id="3.30.450.40">
    <property type="match status" value="1"/>
</dbReference>
<organism evidence="11 12">
    <name type="scientific">Caballeronia glathei</name>
    <dbReference type="NCBI Taxonomy" id="60547"/>
    <lineage>
        <taxon>Bacteria</taxon>
        <taxon>Pseudomonadati</taxon>
        <taxon>Pseudomonadota</taxon>
        <taxon>Betaproteobacteria</taxon>
        <taxon>Burkholderiales</taxon>
        <taxon>Burkholderiaceae</taxon>
        <taxon>Caballeronia</taxon>
    </lineage>
</organism>
<dbReference type="PROSITE" id="PS50109">
    <property type="entry name" value="HIS_KIN"/>
    <property type="match status" value="1"/>
</dbReference>
<keyword evidence="8" id="KW-0843">Virulence</keyword>